<dbReference type="eggNOG" id="arCOG09132">
    <property type="taxonomic scope" value="Archaea"/>
</dbReference>
<dbReference type="AlphaFoldDB" id="L9XFK6"/>
<dbReference type="RefSeq" id="WP_005553642.1">
    <property type="nucleotide sequence ID" value="NZ_AOIB01000013.1"/>
</dbReference>
<comment type="caution">
    <text evidence="2">The sequence shown here is derived from an EMBL/GenBank/DDBJ whole genome shotgun (WGS) entry which is preliminary data.</text>
</comment>
<gene>
    <name evidence="2" type="ORF">C491_02845</name>
</gene>
<evidence type="ECO:0000313" key="2">
    <source>
        <dbReference type="EMBL" id="ELY60201.1"/>
    </source>
</evidence>
<proteinExistence type="predicted"/>
<dbReference type="Proteomes" id="UP000011688">
    <property type="component" value="Unassembled WGS sequence"/>
</dbReference>
<evidence type="ECO:0000313" key="3">
    <source>
        <dbReference type="Proteomes" id="UP000011688"/>
    </source>
</evidence>
<organism evidence="2 3">
    <name type="scientific">Natronococcus amylolyticus DSM 10524</name>
    <dbReference type="NCBI Taxonomy" id="1227497"/>
    <lineage>
        <taxon>Archaea</taxon>
        <taxon>Methanobacteriati</taxon>
        <taxon>Methanobacteriota</taxon>
        <taxon>Stenosarchaea group</taxon>
        <taxon>Halobacteria</taxon>
        <taxon>Halobacteriales</taxon>
        <taxon>Natrialbaceae</taxon>
        <taxon>Natronococcus</taxon>
    </lineage>
</organism>
<dbReference type="InterPro" id="IPR008969">
    <property type="entry name" value="CarboxyPept-like_regulatory"/>
</dbReference>
<protein>
    <submittedName>
        <fullName evidence="2">Uncharacterized protein</fullName>
    </submittedName>
</protein>
<keyword evidence="3" id="KW-1185">Reference proteome</keyword>
<feature type="region of interest" description="Disordered" evidence="1">
    <location>
        <begin position="1"/>
        <end position="111"/>
    </location>
</feature>
<reference evidence="2 3" key="1">
    <citation type="journal article" date="2014" name="PLoS Genet.">
        <title>Phylogenetically driven sequencing of extremely halophilic archaea reveals strategies for static and dynamic osmo-response.</title>
        <authorList>
            <person name="Becker E.A."/>
            <person name="Seitzer P.M."/>
            <person name="Tritt A."/>
            <person name="Larsen D."/>
            <person name="Krusor M."/>
            <person name="Yao A.I."/>
            <person name="Wu D."/>
            <person name="Madern D."/>
            <person name="Eisen J.A."/>
            <person name="Darling A.E."/>
            <person name="Facciotti M.T."/>
        </authorList>
    </citation>
    <scope>NUCLEOTIDE SEQUENCE [LARGE SCALE GENOMIC DNA]</scope>
    <source>
        <strain evidence="2 3">DSM 10524</strain>
    </source>
</reference>
<dbReference type="SUPFAM" id="SSF49464">
    <property type="entry name" value="Carboxypeptidase regulatory domain-like"/>
    <property type="match status" value="1"/>
</dbReference>
<feature type="region of interest" description="Disordered" evidence="1">
    <location>
        <begin position="279"/>
        <end position="299"/>
    </location>
</feature>
<feature type="compositionally biased region" description="Acidic residues" evidence="1">
    <location>
        <begin position="290"/>
        <end position="299"/>
    </location>
</feature>
<sequence>MSALAGCSTDEESANGSESESDDGNETDGDDDGEGVDDAETDELEGETDEDGDDAEEEASEDEDEDDAEAEEGSEDEDDTEADEDGDDPEAESESTDEDDDSAAEEPELSEFTLRVIDANGDPAEAMLVAGEGEPLDADVPLEFTGVTGSEGYHHNRIYENEYTIEIDHPDYEGTTIEHTHDGPSEVTAELDVEVDTDEPDEDANPSEDEAPDHAELILRAVDLDGQPVSGAVVSGEGEPHEADIPLEFTGLTGEDGYHHNLIYENEYTIEVDHDDYEPTTVEHTHDGDSELTVELELE</sequence>
<dbReference type="EMBL" id="AOIB01000013">
    <property type="protein sequence ID" value="ELY60201.1"/>
    <property type="molecule type" value="Genomic_DNA"/>
</dbReference>
<evidence type="ECO:0000256" key="1">
    <source>
        <dbReference type="SAM" id="MobiDB-lite"/>
    </source>
</evidence>
<accession>L9XFK6</accession>
<feature type="compositionally biased region" description="Acidic residues" evidence="1">
    <location>
        <begin position="9"/>
        <end position="109"/>
    </location>
</feature>
<name>L9XFK6_9EURY</name>
<dbReference type="Gene3D" id="2.60.40.1120">
    <property type="entry name" value="Carboxypeptidase-like, regulatory domain"/>
    <property type="match status" value="1"/>
</dbReference>